<accession>A0A2A2GDY4</accession>
<evidence type="ECO:0000256" key="2">
    <source>
        <dbReference type="ARBA" id="ARBA00022884"/>
    </source>
</evidence>
<dbReference type="FunFam" id="3.30.70.330:FF:000383">
    <property type="entry name" value="Sex lethal, isoform D"/>
    <property type="match status" value="1"/>
</dbReference>
<dbReference type="SMART" id="SM00360">
    <property type="entry name" value="RRM"/>
    <property type="match status" value="1"/>
</dbReference>
<protein>
    <submittedName>
        <fullName evidence="4">RNA-binding protein</fullName>
    </submittedName>
</protein>
<dbReference type="PROSITE" id="PS50102">
    <property type="entry name" value="RRM"/>
    <property type="match status" value="1"/>
</dbReference>
<dbReference type="SUPFAM" id="SSF54928">
    <property type="entry name" value="RNA-binding domain, RBD"/>
    <property type="match status" value="1"/>
</dbReference>
<evidence type="ECO:0000313" key="4">
    <source>
        <dbReference type="EMBL" id="PAU95741.1"/>
    </source>
</evidence>
<dbReference type="PANTHER" id="PTHR48027">
    <property type="entry name" value="HETEROGENEOUS NUCLEAR RIBONUCLEOPROTEIN 87F-RELATED"/>
    <property type="match status" value="1"/>
</dbReference>
<organism evidence="4 5">
    <name type="scientific">Fodinibius salipaludis</name>
    <dbReference type="NCBI Taxonomy" id="2032627"/>
    <lineage>
        <taxon>Bacteria</taxon>
        <taxon>Pseudomonadati</taxon>
        <taxon>Balneolota</taxon>
        <taxon>Balneolia</taxon>
        <taxon>Balneolales</taxon>
        <taxon>Balneolaceae</taxon>
        <taxon>Fodinibius</taxon>
    </lineage>
</organism>
<keyword evidence="2" id="KW-0694">RNA-binding</keyword>
<name>A0A2A2GDY4_9BACT</name>
<reference evidence="4 5" key="1">
    <citation type="submission" date="2017-08" db="EMBL/GenBank/DDBJ databases">
        <title>Aliifodinibius alkalisoli sp. nov., isolated from saline alkaline soil.</title>
        <authorList>
            <person name="Liu D."/>
            <person name="Zhang G."/>
        </authorList>
    </citation>
    <scope>NUCLEOTIDE SEQUENCE [LARGE SCALE GENOMIC DNA]</scope>
    <source>
        <strain evidence="4 5">WN023</strain>
    </source>
</reference>
<keyword evidence="1" id="KW-0677">Repeat</keyword>
<gene>
    <name evidence="4" type="ORF">CK503_01385</name>
</gene>
<dbReference type="AlphaFoldDB" id="A0A2A2GDY4"/>
<proteinExistence type="predicted"/>
<evidence type="ECO:0000256" key="1">
    <source>
        <dbReference type="ARBA" id="ARBA00022737"/>
    </source>
</evidence>
<sequence length="87" mass="9747">MNIYVGNLSYKVSDRELEEIFEELGDVISAKVIKDRETGRSKGFGFVEMQNDQEAQAAIDKLDGAEIKGRTVKINKARPKETAGSRR</sequence>
<feature type="domain" description="RRM" evidence="3">
    <location>
        <begin position="1"/>
        <end position="79"/>
    </location>
</feature>
<dbReference type="Proteomes" id="UP000218831">
    <property type="component" value="Unassembled WGS sequence"/>
</dbReference>
<dbReference type="CDD" id="cd21608">
    <property type="entry name" value="RRM2_NsCP33_like"/>
    <property type="match status" value="1"/>
</dbReference>
<dbReference type="EMBL" id="NSKE01000001">
    <property type="protein sequence ID" value="PAU95741.1"/>
    <property type="molecule type" value="Genomic_DNA"/>
</dbReference>
<dbReference type="InterPro" id="IPR052462">
    <property type="entry name" value="SLIRP/GR-RBP-like"/>
</dbReference>
<dbReference type="InterPro" id="IPR000504">
    <property type="entry name" value="RRM_dom"/>
</dbReference>
<dbReference type="Gene3D" id="3.30.70.330">
    <property type="match status" value="1"/>
</dbReference>
<dbReference type="GO" id="GO:0009967">
    <property type="term" value="P:positive regulation of signal transduction"/>
    <property type="evidence" value="ECO:0007669"/>
    <property type="project" value="UniProtKB-ARBA"/>
</dbReference>
<dbReference type="GO" id="GO:0010629">
    <property type="term" value="P:negative regulation of gene expression"/>
    <property type="evidence" value="ECO:0007669"/>
    <property type="project" value="UniProtKB-ARBA"/>
</dbReference>
<keyword evidence="5" id="KW-1185">Reference proteome</keyword>
<dbReference type="GO" id="GO:0003729">
    <property type="term" value="F:mRNA binding"/>
    <property type="evidence" value="ECO:0007669"/>
    <property type="project" value="UniProtKB-ARBA"/>
</dbReference>
<dbReference type="InterPro" id="IPR035979">
    <property type="entry name" value="RBD_domain_sf"/>
</dbReference>
<dbReference type="OrthoDB" id="9798855at2"/>
<dbReference type="InterPro" id="IPR048289">
    <property type="entry name" value="RRM2_NsCP33-like"/>
</dbReference>
<dbReference type="InterPro" id="IPR012677">
    <property type="entry name" value="Nucleotide-bd_a/b_plait_sf"/>
</dbReference>
<comment type="caution">
    <text evidence="4">The sequence shown here is derived from an EMBL/GenBank/DDBJ whole genome shotgun (WGS) entry which is preliminary data.</text>
</comment>
<dbReference type="Pfam" id="PF00076">
    <property type="entry name" value="RRM_1"/>
    <property type="match status" value="1"/>
</dbReference>
<dbReference type="GO" id="GO:0005737">
    <property type="term" value="C:cytoplasm"/>
    <property type="evidence" value="ECO:0007669"/>
    <property type="project" value="UniProtKB-ARBA"/>
</dbReference>
<dbReference type="RefSeq" id="WP_095604986.1">
    <property type="nucleotide sequence ID" value="NZ_NSKE01000001.1"/>
</dbReference>
<evidence type="ECO:0000313" key="5">
    <source>
        <dbReference type="Proteomes" id="UP000218831"/>
    </source>
</evidence>
<evidence type="ECO:0000259" key="3">
    <source>
        <dbReference type="PROSITE" id="PS50102"/>
    </source>
</evidence>